<protein>
    <submittedName>
        <fullName evidence="2">Cadmium-transporting ATPase</fullName>
    </submittedName>
</protein>
<feature type="compositionally biased region" description="Polar residues" evidence="1">
    <location>
        <begin position="14"/>
        <end position="28"/>
    </location>
</feature>
<name>A0ABP0LCM9_9DINO</name>
<dbReference type="Proteomes" id="UP001642464">
    <property type="component" value="Unassembled WGS sequence"/>
</dbReference>
<evidence type="ECO:0000313" key="3">
    <source>
        <dbReference type="Proteomes" id="UP001642464"/>
    </source>
</evidence>
<sequence>MGQTGRVPTAQGGRMTSASRTRQGTAQQPLIGVGAMTEVKVSDRPMTMQGVTDGQRPEPKGTMARTSLQQLQPVQGSVPCEPYMIHRQAASSGPGRALGFRHS</sequence>
<dbReference type="EMBL" id="CAXAMM010015669">
    <property type="protein sequence ID" value="CAK9036916.1"/>
    <property type="molecule type" value="Genomic_DNA"/>
</dbReference>
<accession>A0ABP0LCM9</accession>
<feature type="compositionally biased region" description="Polar residues" evidence="1">
    <location>
        <begin position="64"/>
        <end position="74"/>
    </location>
</feature>
<comment type="caution">
    <text evidence="2">The sequence shown here is derived from an EMBL/GenBank/DDBJ whole genome shotgun (WGS) entry which is preliminary data.</text>
</comment>
<proteinExistence type="predicted"/>
<evidence type="ECO:0000256" key="1">
    <source>
        <dbReference type="SAM" id="MobiDB-lite"/>
    </source>
</evidence>
<gene>
    <name evidence="2" type="ORF">SCF082_LOCUS21925</name>
</gene>
<keyword evidence="3" id="KW-1185">Reference proteome</keyword>
<organism evidence="2 3">
    <name type="scientific">Durusdinium trenchii</name>
    <dbReference type="NCBI Taxonomy" id="1381693"/>
    <lineage>
        <taxon>Eukaryota</taxon>
        <taxon>Sar</taxon>
        <taxon>Alveolata</taxon>
        <taxon>Dinophyceae</taxon>
        <taxon>Suessiales</taxon>
        <taxon>Symbiodiniaceae</taxon>
        <taxon>Durusdinium</taxon>
    </lineage>
</organism>
<evidence type="ECO:0000313" key="2">
    <source>
        <dbReference type="EMBL" id="CAK9036916.1"/>
    </source>
</evidence>
<reference evidence="2 3" key="1">
    <citation type="submission" date="2024-02" db="EMBL/GenBank/DDBJ databases">
        <authorList>
            <person name="Chen Y."/>
            <person name="Shah S."/>
            <person name="Dougan E. K."/>
            <person name="Thang M."/>
            <person name="Chan C."/>
        </authorList>
    </citation>
    <scope>NUCLEOTIDE SEQUENCE [LARGE SCALE GENOMIC DNA]</scope>
</reference>
<feature type="region of interest" description="Disordered" evidence="1">
    <location>
        <begin position="1"/>
        <end position="74"/>
    </location>
</feature>